<name>A0A6J4U764_9BACT</name>
<gene>
    <name evidence="1" type="ORF">AVDCRST_MAG88-147</name>
</gene>
<dbReference type="SUPFAM" id="SSF51126">
    <property type="entry name" value="Pectin lyase-like"/>
    <property type="match status" value="1"/>
</dbReference>
<feature type="non-terminal residue" evidence="1">
    <location>
        <position position="216"/>
    </location>
</feature>
<reference evidence="1" key="1">
    <citation type="submission" date="2020-02" db="EMBL/GenBank/DDBJ databases">
        <authorList>
            <person name="Meier V. D."/>
        </authorList>
    </citation>
    <scope>NUCLEOTIDE SEQUENCE</scope>
    <source>
        <strain evidence="1">AVDCRST_MAG88</strain>
    </source>
</reference>
<dbReference type="InterPro" id="IPR011050">
    <property type="entry name" value="Pectin_lyase_fold/virulence"/>
</dbReference>
<dbReference type="Gene3D" id="2.160.20.10">
    <property type="entry name" value="Single-stranded right-handed beta-helix, Pectin lyase-like"/>
    <property type="match status" value="1"/>
</dbReference>
<dbReference type="EMBL" id="CADCWM010000048">
    <property type="protein sequence ID" value="CAA9542696.1"/>
    <property type="molecule type" value="Genomic_DNA"/>
</dbReference>
<dbReference type="InterPro" id="IPR012334">
    <property type="entry name" value="Pectin_lyas_fold"/>
</dbReference>
<evidence type="ECO:0000313" key="1">
    <source>
        <dbReference type="EMBL" id="CAA9542696.1"/>
    </source>
</evidence>
<accession>A0A6J4U764</accession>
<proteinExistence type="predicted"/>
<protein>
    <submittedName>
        <fullName evidence="1">Uncharacterized protein</fullName>
    </submittedName>
</protein>
<dbReference type="AlphaFoldDB" id="A0A6J4U764"/>
<sequence length="216" mass="20449">MLSVPLCVLRTLPPAARRYGPRRLGHTRPAARLALLVALLTALALLAPPAPAARAATFSVTTTAESGPGSLRQAILDANGTPGGDTITFGVTGTITLASALPTITGDLAITGPGAGNLTISGAGLHRVFFTDSGTVSIARLTIADGLAQGGTGGSGVGGGGGGAAGLGGGLLINGGAVTLDGVTFANNQARGGNGGNQACCGFRSGGGGGGVGGPG</sequence>
<organism evidence="1">
    <name type="scientific">uncultured Thermomicrobiales bacterium</name>
    <dbReference type="NCBI Taxonomy" id="1645740"/>
    <lineage>
        <taxon>Bacteria</taxon>
        <taxon>Pseudomonadati</taxon>
        <taxon>Thermomicrobiota</taxon>
        <taxon>Thermomicrobia</taxon>
        <taxon>Thermomicrobiales</taxon>
        <taxon>environmental samples</taxon>
    </lineage>
</organism>